<name>A0AAU9TSH6_EUPED</name>
<reference evidence="3" key="1">
    <citation type="submission" date="2022-03" db="EMBL/GenBank/DDBJ databases">
        <authorList>
            <person name="Tunstrom K."/>
        </authorList>
    </citation>
    <scope>NUCLEOTIDE SEQUENCE</scope>
</reference>
<proteinExistence type="predicted"/>
<gene>
    <name evidence="3" type="ORF">EEDITHA_LOCUS4895</name>
</gene>
<dbReference type="AlphaFoldDB" id="A0AAU9TSH6"/>
<accession>A0AAU9TSH6</accession>
<evidence type="ECO:0000256" key="1">
    <source>
        <dbReference type="SAM" id="Coils"/>
    </source>
</evidence>
<comment type="caution">
    <text evidence="3">The sequence shown here is derived from an EMBL/GenBank/DDBJ whole genome shotgun (WGS) entry which is preliminary data.</text>
</comment>
<evidence type="ECO:0000313" key="4">
    <source>
        <dbReference type="Proteomes" id="UP001153954"/>
    </source>
</evidence>
<dbReference type="EMBL" id="CAKOGL010000007">
    <property type="protein sequence ID" value="CAH2088761.1"/>
    <property type="molecule type" value="Genomic_DNA"/>
</dbReference>
<organism evidence="3 4">
    <name type="scientific">Euphydryas editha</name>
    <name type="common">Edith's checkerspot</name>
    <dbReference type="NCBI Taxonomy" id="104508"/>
    <lineage>
        <taxon>Eukaryota</taxon>
        <taxon>Metazoa</taxon>
        <taxon>Ecdysozoa</taxon>
        <taxon>Arthropoda</taxon>
        <taxon>Hexapoda</taxon>
        <taxon>Insecta</taxon>
        <taxon>Pterygota</taxon>
        <taxon>Neoptera</taxon>
        <taxon>Endopterygota</taxon>
        <taxon>Lepidoptera</taxon>
        <taxon>Glossata</taxon>
        <taxon>Ditrysia</taxon>
        <taxon>Papilionoidea</taxon>
        <taxon>Nymphalidae</taxon>
        <taxon>Nymphalinae</taxon>
        <taxon>Euphydryas</taxon>
    </lineage>
</organism>
<feature type="region of interest" description="Disordered" evidence="2">
    <location>
        <begin position="1"/>
        <end position="21"/>
    </location>
</feature>
<evidence type="ECO:0000256" key="2">
    <source>
        <dbReference type="SAM" id="MobiDB-lite"/>
    </source>
</evidence>
<dbReference type="Proteomes" id="UP001153954">
    <property type="component" value="Unassembled WGS sequence"/>
</dbReference>
<sequence length="309" mass="35232">MNNLLRSPNGGGICRGSSDSQLNMSAVSDNSQVTFRNKRKLHSENDRIMDELSDLKKQMADMIALISSTSSAQTENIDKLCRDVTAIRNEVNSVSNTMASMTIEQDKLRTDIHHLVTSTQDTKKRVTLLESDVNELKLSATQNSNKMLVTCESYEKLINECQERNERRKNIILAGITESTAENNADRTQHDLQEVSKVIKLLNSDCPEPQQIFRLGRYQSNKSRLIKVCFSSEKITKQLLRKKTTVQLNNIKIYSDQTPYQREVLKNLQKELQQRTANGECNLRIKYEKGIPKIIKIDAKNFTATVTEF</sequence>
<keyword evidence="4" id="KW-1185">Reference proteome</keyword>
<evidence type="ECO:0000313" key="3">
    <source>
        <dbReference type="EMBL" id="CAH2088761.1"/>
    </source>
</evidence>
<protein>
    <submittedName>
        <fullName evidence="3">Uncharacterized protein</fullName>
    </submittedName>
</protein>
<dbReference type="PANTHER" id="PTHR37445">
    <property type="entry name" value="PROTEIN CBG24663"/>
    <property type="match status" value="1"/>
</dbReference>
<keyword evidence="1" id="KW-0175">Coiled coil</keyword>
<feature type="coiled-coil region" evidence="1">
    <location>
        <begin position="38"/>
        <end position="65"/>
    </location>
</feature>
<dbReference type="PANTHER" id="PTHR37445:SF3">
    <property type="entry name" value="ZINC FINGER PHD-TYPE DOMAIN-CONTAINING PROTEIN"/>
    <property type="match status" value="1"/>
</dbReference>